<keyword evidence="10" id="KW-0325">Glycoprotein</keyword>
<dbReference type="STRING" id="471704.A0A151JAL5"/>
<dbReference type="SUPFAM" id="SSF52058">
    <property type="entry name" value="L domain-like"/>
    <property type="match status" value="2"/>
</dbReference>
<reference evidence="13 14" key="1">
    <citation type="submission" date="2015-09" db="EMBL/GenBank/DDBJ databases">
        <title>Trachymyrmex cornetzi WGS genome.</title>
        <authorList>
            <person name="Nygaard S."/>
            <person name="Hu H."/>
            <person name="Boomsma J."/>
            <person name="Zhang G."/>
        </authorList>
    </citation>
    <scope>NUCLEOTIDE SEQUENCE [LARGE SCALE GENOMIC DNA]</scope>
    <source>
        <strain evidence="13">Tcor2-1</strain>
        <tissue evidence="13">Whole body</tissue>
    </source>
</reference>
<dbReference type="FunFam" id="3.80.10.10:FF:000727">
    <property type="entry name" value="Toll-like protein"/>
    <property type="match status" value="1"/>
</dbReference>
<dbReference type="InterPro" id="IPR032675">
    <property type="entry name" value="LRR_dom_sf"/>
</dbReference>
<keyword evidence="4" id="KW-0812">Transmembrane</keyword>
<gene>
    <name evidence="13" type="ORF">ALC57_05543</name>
</gene>
<keyword evidence="9" id="KW-0675">Receptor</keyword>
<dbReference type="FunFam" id="3.40.50.10140:FF:000020">
    <property type="entry name" value="Blast:Protein toll"/>
    <property type="match status" value="1"/>
</dbReference>
<dbReference type="InterPro" id="IPR000483">
    <property type="entry name" value="Cys-rich_flank_reg_C"/>
</dbReference>
<dbReference type="GO" id="GO:0007165">
    <property type="term" value="P:signal transduction"/>
    <property type="evidence" value="ECO:0007669"/>
    <property type="project" value="InterPro"/>
</dbReference>
<keyword evidence="5 11" id="KW-0732">Signal</keyword>
<dbReference type="Gene3D" id="3.40.50.10140">
    <property type="entry name" value="Toll/interleukin-1 receptor homology (TIR) domain"/>
    <property type="match status" value="1"/>
</dbReference>
<dbReference type="SMART" id="SM00082">
    <property type="entry name" value="LRRCT"/>
    <property type="match status" value="2"/>
</dbReference>
<dbReference type="InterPro" id="IPR003591">
    <property type="entry name" value="Leu-rich_rpt_typical-subtyp"/>
</dbReference>
<organism evidence="13 14">
    <name type="scientific">Trachymyrmex cornetzi</name>
    <dbReference type="NCBI Taxonomy" id="471704"/>
    <lineage>
        <taxon>Eukaryota</taxon>
        <taxon>Metazoa</taxon>
        <taxon>Ecdysozoa</taxon>
        <taxon>Arthropoda</taxon>
        <taxon>Hexapoda</taxon>
        <taxon>Insecta</taxon>
        <taxon>Pterygota</taxon>
        <taxon>Neoptera</taxon>
        <taxon>Endopterygota</taxon>
        <taxon>Hymenoptera</taxon>
        <taxon>Apocrita</taxon>
        <taxon>Aculeata</taxon>
        <taxon>Formicoidea</taxon>
        <taxon>Formicidae</taxon>
        <taxon>Myrmicinae</taxon>
        <taxon>Trachymyrmex</taxon>
    </lineage>
</organism>
<evidence type="ECO:0000256" key="9">
    <source>
        <dbReference type="ARBA" id="ARBA00023170"/>
    </source>
</evidence>
<evidence type="ECO:0000256" key="5">
    <source>
        <dbReference type="ARBA" id="ARBA00022729"/>
    </source>
</evidence>
<comment type="similarity">
    <text evidence="2">Belongs to the Toll-like receptor family.</text>
</comment>
<feature type="domain" description="TIR" evidence="12">
    <location>
        <begin position="841"/>
        <end position="977"/>
    </location>
</feature>
<dbReference type="InterPro" id="IPR035897">
    <property type="entry name" value="Toll_tir_struct_dom_sf"/>
</dbReference>
<dbReference type="Pfam" id="PF13676">
    <property type="entry name" value="TIR_2"/>
    <property type="match status" value="1"/>
</dbReference>
<keyword evidence="7" id="KW-1133">Transmembrane helix</keyword>
<evidence type="ECO:0000256" key="7">
    <source>
        <dbReference type="ARBA" id="ARBA00022989"/>
    </source>
</evidence>
<dbReference type="InterPro" id="IPR026906">
    <property type="entry name" value="LRR_5"/>
</dbReference>
<dbReference type="PANTHER" id="PTHR24365">
    <property type="entry name" value="TOLL-LIKE RECEPTOR"/>
    <property type="match status" value="1"/>
</dbReference>
<keyword evidence="8" id="KW-0472">Membrane</keyword>
<dbReference type="GO" id="GO:0038023">
    <property type="term" value="F:signaling receptor activity"/>
    <property type="evidence" value="ECO:0007669"/>
    <property type="project" value="TreeGrafter"/>
</dbReference>
<proteinExistence type="inferred from homology"/>
<evidence type="ECO:0000256" key="4">
    <source>
        <dbReference type="ARBA" id="ARBA00022692"/>
    </source>
</evidence>
<evidence type="ECO:0000313" key="13">
    <source>
        <dbReference type="EMBL" id="KYN22067.1"/>
    </source>
</evidence>
<dbReference type="PRINTS" id="PR01537">
    <property type="entry name" value="INTRLKN1R1F"/>
</dbReference>
<evidence type="ECO:0000256" key="10">
    <source>
        <dbReference type="ARBA" id="ARBA00023180"/>
    </source>
</evidence>
<dbReference type="SUPFAM" id="SSF52200">
    <property type="entry name" value="Toll/Interleukin receptor TIR domain"/>
    <property type="match status" value="1"/>
</dbReference>
<dbReference type="InterPro" id="IPR000157">
    <property type="entry name" value="TIR_dom"/>
</dbReference>
<dbReference type="Proteomes" id="UP000078492">
    <property type="component" value="Unassembled WGS sequence"/>
</dbReference>
<name>A0A151JAL5_9HYME</name>
<protein>
    <submittedName>
        <fullName evidence="13">Protein toll</fullName>
    </submittedName>
</protein>
<keyword evidence="6" id="KW-0677">Repeat</keyword>
<evidence type="ECO:0000256" key="1">
    <source>
        <dbReference type="ARBA" id="ARBA00004479"/>
    </source>
</evidence>
<feature type="chain" id="PRO_5007582548" evidence="11">
    <location>
        <begin position="22"/>
        <end position="1078"/>
    </location>
</feature>
<keyword evidence="14" id="KW-1185">Reference proteome</keyword>
<dbReference type="Pfam" id="PF00560">
    <property type="entry name" value="LRR_1"/>
    <property type="match status" value="1"/>
</dbReference>
<dbReference type="PROSITE" id="PS50104">
    <property type="entry name" value="TIR"/>
    <property type="match status" value="1"/>
</dbReference>
<dbReference type="FunFam" id="3.80.10.10:FF:001164">
    <property type="entry name" value="GH01279p"/>
    <property type="match status" value="1"/>
</dbReference>
<dbReference type="AlphaFoldDB" id="A0A151JAL5"/>
<keyword evidence="3" id="KW-0433">Leucine-rich repeat</keyword>
<dbReference type="EMBL" id="KQ979262">
    <property type="protein sequence ID" value="KYN22067.1"/>
    <property type="molecule type" value="Genomic_DNA"/>
</dbReference>
<evidence type="ECO:0000313" key="14">
    <source>
        <dbReference type="Proteomes" id="UP000078492"/>
    </source>
</evidence>
<dbReference type="SMART" id="SM00369">
    <property type="entry name" value="LRR_TYP"/>
    <property type="match status" value="13"/>
</dbReference>
<dbReference type="Pfam" id="PF13306">
    <property type="entry name" value="LRR_5"/>
    <property type="match status" value="2"/>
</dbReference>
<dbReference type="InterPro" id="IPR001611">
    <property type="entry name" value="Leu-rich_rpt"/>
</dbReference>
<accession>A0A151JAL5</accession>
<evidence type="ECO:0000259" key="12">
    <source>
        <dbReference type="PROSITE" id="PS50104"/>
    </source>
</evidence>
<comment type="subcellular location">
    <subcellularLocation>
        <location evidence="1">Membrane</location>
        <topology evidence="1">Single-pass type I membrane protein</topology>
    </subcellularLocation>
</comment>
<dbReference type="PANTHER" id="PTHR24365:SF541">
    <property type="entry name" value="PROTEIN TOLL-RELATED"/>
    <property type="match status" value="1"/>
</dbReference>
<dbReference type="GO" id="GO:0005886">
    <property type="term" value="C:plasma membrane"/>
    <property type="evidence" value="ECO:0007669"/>
    <property type="project" value="TreeGrafter"/>
</dbReference>
<dbReference type="PROSITE" id="PS51450">
    <property type="entry name" value="LRR"/>
    <property type="match status" value="4"/>
</dbReference>
<evidence type="ECO:0000256" key="6">
    <source>
        <dbReference type="ARBA" id="ARBA00022737"/>
    </source>
</evidence>
<sequence length="1078" mass="123442">MIIRRETWFLILAIVLDSISALYCPTNQACICQPNYDGGIEINCLMQNDSSFIVNIQPGEYIKIECINSPEWSDFNLEVSSLTKNESIKSIYFYMCDLPTNKSLGEITRTLGATEVNKLIFQSYKNLSFALVKHHLDDFENLKSLVLSSNNVTYVDKDLLTGLVNLTGLNLRDNNLHLVAGVFNYTPGLEWIELGDNALRLIELGTFDNLKNLTLLNLWKNHLTEPQSGIFDELIALKSLDLNGNNMVKLPNDIFAKLENLEVLNLSRNNFTHLPKNLLQNNTKLHTVSLFDNKRNMTTLPNKFFANLTELKVLKLRKNGFVTLPEDLFWGCTSLTNITLERNYIQTLPVHIFRDLKKLEKLELNFNDIETLPDNIFSNTNRLVNLDLSKNRITSISGHLFNGLNALKELNMEENQLMTISGHSFSFLKALKIAKFSNNYLTLEDSYHEYPDPFGSKSPFYDCVSLEELYLANNNISKIFSDWILSDLGLRKLDLKYNNISLITTEDLQFVSRDIEVDLTHNKIEHIFLRSAEQIVSYQEDTHDAKILVNDNPLHCDCGLYDFLRYIEGKMHPNVPNYFQIIPGNLSCQSPKDLENEPVTNLKSESLTCIVEDSNVCPEKCICLVRPEGSAFIFDCSNKNLNTVPSDIKKPGNSFQFELNFSGNRLTHMPDLKAMGLEPVKKLILSHNNIDKISLDGLSSTIQVLELHNNNVSRIHPDVLEFLKQSMNLTRLTLHENPWECNCNAKDFRNFIQTNLVTMPDLLKVKCPGKNTSVSEMTVTDFCPLHTTRIIGISVAISFTGFLIGFFGLLYYKYQRQIKVWLFAHQWCLWFVTEEELDKEKMYDAFVSYSHKDHDFVVDELVSKLENGPMSFKLCLHYRDWVAGEWIPANIASSVENSRRTIVVLSPNFLESVWGRMEFRAAHSQALSEGRARVILILYGDIGPTDNLDPELKAYISMNTYVKWEDPWFWDKLRYALPHEPKLAKNSIAGKKIFENHQLCIQANRDKKELIYPIVIPETPPTTTPPADILKKFICDKGSEEQLFLNGCVRESCKLNGNVPIILSPEHLMKHDNEECLV</sequence>
<evidence type="ECO:0000256" key="8">
    <source>
        <dbReference type="ARBA" id="ARBA00023136"/>
    </source>
</evidence>
<evidence type="ECO:0000256" key="3">
    <source>
        <dbReference type="ARBA" id="ARBA00022614"/>
    </source>
</evidence>
<evidence type="ECO:0000256" key="2">
    <source>
        <dbReference type="ARBA" id="ARBA00009634"/>
    </source>
</evidence>
<evidence type="ECO:0000256" key="11">
    <source>
        <dbReference type="SAM" id="SignalP"/>
    </source>
</evidence>
<dbReference type="OrthoDB" id="1421090at2759"/>
<dbReference type="SMART" id="SM00255">
    <property type="entry name" value="TIR"/>
    <property type="match status" value="1"/>
</dbReference>
<dbReference type="KEGG" id="tcz:108759407"/>
<feature type="signal peptide" evidence="11">
    <location>
        <begin position="1"/>
        <end position="21"/>
    </location>
</feature>
<dbReference type="Gene3D" id="3.80.10.10">
    <property type="entry name" value="Ribonuclease Inhibitor"/>
    <property type="match status" value="3"/>
</dbReference>